<dbReference type="EMBL" id="JAIVFP010000002">
    <property type="protein sequence ID" value="MCI4684930.1"/>
    <property type="molecule type" value="Genomic_DNA"/>
</dbReference>
<gene>
    <name evidence="1" type="ORF">K2U94_19520</name>
</gene>
<accession>A0ABS9ZCD6</accession>
<keyword evidence="2" id="KW-1185">Reference proteome</keyword>
<organism evidence="1 2">
    <name type="scientific">Candidatus Rhodoblastus alkanivorans</name>
    <dbReference type="NCBI Taxonomy" id="2954117"/>
    <lineage>
        <taxon>Bacteria</taxon>
        <taxon>Pseudomonadati</taxon>
        <taxon>Pseudomonadota</taxon>
        <taxon>Alphaproteobacteria</taxon>
        <taxon>Hyphomicrobiales</taxon>
        <taxon>Rhodoblastaceae</taxon>
        <taxon>Rhodoblastus</taxon>
    </lineage>
</organism>
<reference evidence="1" key="1">
    <citation type="journal article" date="2022" name="ISME J.">
        <title>Identification of active gaseous-alkane degraders at natural gas seeps.</title>
        <authorList>
            <person name="Farhan Ul Haque M."/>
            <person name="Hernandez M."/>
            <person name="Crombie A.T."/>
            <person name="Murrell J.C."/>
        </authorList>
    </citation>
    <scope>NUCLEOTIDE SEQUENCE</scope>
    <source>
        <strain evidence="1">PC2</strain>
    </source>
</reference>
<comment type="caution">
    <text evidence="1">The sequence shown here is derived from an EMBL/GenBank/DDBJ whole genome shotgun (WGS) entry which is preliminary data.</text>
</comment>
<dbReference type="RefSeq" id="WP_243068963.1">
    <property type="nucleotide sequence ID" value="NZ_JAIVFK010000071.1"/>
</dbReference>
<evidence type="ECO:0000313" key="1">
    <source>
        <dbReference type="EMBL" id="MCI4684930.1"/>
    </source>
</evidence>
<name>A0ABS9ZCD6_9HYPH</name>
<protein>
    <submittedName>
        <fullName evidence="1">Uncharacterized protein</fullName>
    </submittedName>
</protein>
<proteinExistence type="predicted"/>
<sequence>MSHVIRSEVTVAKLAEHGIDSVDAFCEKCGNSWRAPIHILPPATTLAKIAALMACPKCGGRNVDVTPASREERPTGH</sequence>
<evidence type="ECO:0000313" key="2">
    <source>
        <dbReference type="Proteomes" id="UP001139104"/>
    </source>
</evidence>
<dbReference type="Proteomes" id="UP001139104">
    <property type="component" value="Unassembled WGS sequence"/>
</dbReference>